<keyword evidence="1" id="KW-0732">Signal</keyword>
<dbReference type="EMBL" id="JAAPAO010000195">
    <property type="protein sequence ID" value="KAF4668213.1"/>
    <property type="molecule type" value="Genomic_DNA"/>
</dbReference>
<feature type="signal peptide" evidence="1">
    <location>
        <begin position="1"/>
        <end position="31"/>
    </location>
</feature>
<organism evidence="3 4">
    <name type="scientific">Perkinsus chesapeaki</name>
    <name type="common">Clam parasite</name>
    <name type="synonym">Perkinsus andrewsi</name>
    <dbReference type="NCBI Taxonomy" id="330153"/>
    <lineage>
        <taxon>Eukaryota</taxon>
        <taxon>Sar</taxon>
        <taxon>Alveolata</taxon>
        <taxon>Perkinsozoa</taxon>
        <taxon>Perkinsea</taxon>
        <taxon>Perkinsida</taxon>
        <taxon>Perkinsidae</taxon>
        <taxon>Perkinsus</taxon>
    </lineage>
</organism>
<comment type="caution">
    <text evidence="3">The sequence shown here is derived from an EMBL/GenBank/DDBJ whole genome shotgun (WGS) entry which is preliminary data.</text>
</comment>
<evidence type="ECO:0000256" key="1">
    <source>
        <dbReference type="SAM" id="SignalP"/>
    </source>
</evidence>
<evidence type="ECO:0000313" key="4">
    <source>
        <dbReference type="Proteomes" id="UP000591131"/>
    </source>
</evidence>
<evidence type="ECO:0000313" key="3">
    <source>
        <dbReference type="EMBL" id="KAF4668213.1"/>
    </source>
</evidence>
<keyword evidence="4" id="KW-1185">Reference proteome</keyword>
<dbReference type="InterPro" id="IPR004302">
    <property type="entry name" value="Cellulose/chitin-bd_N"/>
</dbReference>
<gene>
    <name evidence="3" type="ORF">FOL47_003136</name>
</gene>
<sequence length="290" mass="32283">MLSVCLCLGTAFLNLMHISVNFSALLAFVSGHGFISKPPARNAAANSKNHWTPQAGNSAGVADRIKDKGASFPDNYVGANQTHGLCGDPWEGGVSILPSPRLQPHMQQGAPTTIYRKGENIEIEIEVTAHHWGHFEFRICKGGLNGDKFSTQIDGQKCLNENLLLRPSPDDREECKNAKRIDASNYDCQPIDTNHPERWYLPPQSFGSDGMMNYKMLFKLPDDLTCDVCTIQWNWITGNSCLVDGYKEYFIKFSKYFEGTPWDESKSPLSPCGSDTIGEQFWNCADVAIH</sequence>
<protein>
    <recommendedName>
        <fullName evidence="2">Chitin-binding type-4 domain-containing protein</fullName>
    </recommendedName>
</protein>
<dbReference type="Pfam" id="PF03067">
    <property type="entry name" value="LPMO_10"/>
    <property type="match status" value="1"/>
</dbReference>
<feature type="chain" id="PRO_5029870856" description="Chitin-binding type-4 domain-containing protein" evidence="1">
    <location>
        <begin position="32"/>
        <end position="290"/>
    </location>
</feature>
<dbReference type="Proteomes" id="UP000591131">
    <property type="component" value="Unassembled WGS sequence"/>
</dbReference>
<dbReference type="OrthoDB" id="64893at2759"/>
<proteinExistence type="predicted"/>
<dbReference type="AlphaFoldDB" id="A0A7J6M9G4"/>
<evidence type="ECO:0000259" key="2">
    <source>
        <dbReference type="Pfam" id="PF03067"/>
    </source>
</evidence>
<name>A0A7J6M9G4_PERCH</name>
<feature type="domain" description="Chitin-binding type-4" evidence="2">
    <location>
        <begin position="32"/>
        <end position="287"/>
    </location>
</feature>
<accession>A0A7J6M9G4</accession>
<reference evidence="3 4" key="1">
    <citation type="submission" date="2020-04" db="EMBL/GenBank/DDBJ databases">
        <title>Perkinsus chesapeaki whole genome sequence.</title>
        <authorList>
            <person name="Bogema D.R."/>
        </authorList>
    </citation>
    <scope>NUCLEOTIDE SEQUENCE [LARGE SCALE GENOMIC DNA]</scope>
    <source>
        <strain evidence="3">ATCC PRA-425</strain>
    </source>
</reference>